<dbReference type="EMBL" id="KZ819768">
    <property type="protein sequence ID" value="PWN52582.1"/>
    <property type="molecule type" value="Genomic_DNA"/>
</dbReference>
<sequence length="140" mass="15884">AVREANSTLLPPIQLYRALFRAHRKLIPEMRSLGDSYIKDEFRRHQNIDNPLQIVAFLGQWKMYLDQLQMDQGQPGGSVGKRLDPEKLDKLSDEQIYQLHELMLATAEVFDPEKAQATPPAPDARALAEEAAQAEGFKVK</sequence>
<reference evidence="1 2" key="1">
    <citation type="journal article" date="2018" name="Mol. Biol. Evol.">
        <title>Broad Genomic Sampling Reveals a Smut Pathogenic Ancestry of the Fungal Clade Ustilaginomycotina.</title>
        <authorList>
            <person name="Kijpornyongpan T."/>
            <person name="Mondo S.J."/>
            <person name="Barry K."/>
            <person name="Sandor L."/>
            <person name="Lee J."/>
            <person name="Lipzen A."/>
            <person name="Pangilinan J."/>
            <person name="LaButti K."/>
            <person name="Hainaut M."/>
            <person name="Henrissat B."/>
            <person name="Grigoriev I.V."/>
            <person name="Spatafora J.W."/>
            <person name="Aime M.C."/>
        </authorList>
    </citation>
    <scope>NUCLEOTIDE SEQUENCE [LARGE SCALE GENOMIC DNA]</scope>
    <source>
        <strain evidence="1 2">SA 807</strain>
    </source>
</reference>
<dbReference type="Proteomes" id="UP000245626">
    <property type="component" value="Unassembled WGS sequence"/>
</dbReference>
<proteinExistence type="predicted"/>
<evidence type="ECO:0000313" key="1">
    <source>
        <dbReference type="EMBL" id="PWN52582.1"/>
    </source>
</evidence>
<evidence type="ECO:0000313" key="2">
    <source>
        <dbReference type="Proteomes" id="UP000245626"/>
    </source>
</evidence>
<protein>
    <submittedName>
        <fullName evidence="1">ACN9-domain-containing protein</fullName>
    </submittedName>
</protein>
<gene>
    <name evidence="1" type="ORF">IE53DRAFT_297880</name>
</gene>
<name>A0ACD0P3J1_9BASI</name>
<keyword evidence="2" id="KW-1185">Reference proteome</keyword>
<accession>A0ACD0P3J1</accession>
<feature type="non-terminal residue" evidence="1">
    <location>
        <position position="140"/>
    </location>
</feature>
<feature type="non-terminal residue" evidence="1">
    <location>
        <position position="1"/>
    </location>
</feature>
<organism evidence="1 2">
    <name type="scientific">Violaceomyces palustris</name>
    <dbReference type="NCBI Taxonomy" id="1673888"/>
    <lineage>
        <taxon>Eukaryota</taxon>
        <taxon>Fungi</taxon>
        <taxon>Dikarya</taxon>
        <taxon>Basidiomycota</taxon>
        <taxon>Ustilaginomycotina</taxon>
        <taxon>Ustilaginomycetes</taxon>
        <taxon>Violaceomycetales</taxon>
        <taxon>Violaceomycetaceae</taxon>
        <taxon>Violaceomyces</taxon>
    </lineage>
</organism>